<name>A0A9D1MET7_9FIRM</name>
<dbReference type="Proteomes" id="UP000824081">
    <property type="component" value="Unassembled WGS sequence"/>
</dbReference>
<protein>
    <submittedName>
        <fullName evidence="1">Uncharacterized protein</fullName>
    </submittedName>
</protein>
<dbReference type="EMBL" id="DVMZ01000044">
    <property type="protein sequence ID" value="HIU58752.1"/>
    <property type="molecule type" value="Genomic_DNA"/>
</dbReference>
<evidence type="ECO:0000313" key="1">
    <source>
        <dbReference type="EMBL" id="HIU58752.1"/>
    </source>
</evidence>
<reference evidence="1" key="2">
    <citation type="journal article" date="2021" name="PeerJ">
        <title>Extensive microbial diversity within the chicken gut microbiome revealed by metagenomics and culture.</title>
        <authorList>
            <person name="Gilroy R."/>
            <person name="Ravi A."/>
            <person name="Getino M."/>
            <person name="Pursley I."/>
            <person name="Horton D.L."/>
            <person name="Alikhan N.F."/>
            <person name="Baker D."/>
            <person name="Gharbi K."/>
            <person name="Hall N."/>
            <person name="Watson M."/>
            <person name="Adriaenssens E.M."/>
            <person name="Foster-Nyarko E."/>
            <person name="Jarju S."/>
            <person name="Secka A."/>
            <person name="Antonio M."/>
            <person name="Oren A."/>
            <person name="Chaudhuri R.R."/>
            <person name="La Ragione R."/>
            <person name="Hildebrand F."/>
            <person name="Pallen M.J."/>
        </authorList>
    </citation>
    <scope>NUCLEOTIDE SEQUENCE</scope>
    <source>
        <strain evidence="1">11687</strain>
    </source>
</reference>
<reference evidence="1" key="1">
    <citation type="submission" date="2020-10" db="EMBL/GenBank/DDBJ databases">
        <authorList>
            <person name="Gilroy R."/>
        </authorList>
    </citation>
    <scope>NUCLEOTIDE SEQUENCE</scope>
    <source>
        <strain evidence="1">11687</strain>
    </source>
</reference>
<sequence>MKTTITKKEKAIELMKKMDIYKPYIQGFRESDKVCFFENFGGFWIDQEPEIYAKMKAIEEKYNCKVYAVTHEFTEFGECYDFLIVTDYTEEWDALVYSEGNRHTAFAYVWNKDDDWCSEFGSVMVRSFGGGIKRIA</sequence>
<evidence type="ECO:0000313" key="2">
    <source>
        <dbReference type="Proteomes" id="UP000824081"/>
    </source>
</evidence>
<proteinExistence type="predicted"/>
<accession>A0A9D1MET7</accession>
<dbReference type="AlphaFoldDB" id="A0A9D1MET7"/>
<gene>
    <name evidence="1" type="ORF">IAC57_01495</name>
</gene>
<organism evidence="1 2">
    <name type="scientific">Candidatus Scatosoma pullistercoris</name>
    <dbReference type="NCBI Taxonomy" id="2840934"/>
    <lineage>
        <taxon>Bacteria</taxon>
        <taxon>Bacillati</taxon>
        <taxon>Bacillota</taxon>
        <taxon>Clostridia</taxon>
        <taxon>Candidatus Scatosoma</taxon>
    </lineage>
</organism>
<comment type="caution">
    <text evidence="1">The sequence shown here is derived from an EMBL/GenBank/DDBJ whole genome shotgun (WGS) entry which is preliminary data.</text>
</comment>